<feature type="binding site" evidence="1">
    <location>
        <position position="133"/>
    </location>
    <ligand>
        <name>a divalent metal cation</name>
        <dbReference type="ChEBI" id="CHEBI:60240"/>
        <label>2</label>
    </ligand>
</feature>
<dbReference type="Gene3D" id="3.20.20.140">
    <property type="entry name" value="Metal-dependent hydrolases"/>
    <property type="match status" value="1"/>
</dbReference>
<keyword evidence="3" id="KW-1185">Reference proteome</keyword>
<dbReference type="InterPro" id="IPR001130">
    <property type="entry name" value="TatD-like"/>
</dbReference>
<name>A0A2U2B996_9BACT</name>
<dbReference type="InterPro" id="IPR032466">
    <property type="entry name" value="Metal_Hydrolase"/>
</dbReference>
<accession>A0A2U2B996</accession>
<dbReference type="PANTHER" id="PTHR46124:SF2">
    <property type="entry name" value="D-AMINOACYL-TRNA DEACYLASE"/>
    <property type="match status" value="1"/>
</dbReference>
<organism evidence="2 3">
    <name type="scientific">Marinilabilia rubra</name>
    <dbReference type="NCBI Taxonomy" id="2162893"/>
    <lineage>
        <taxon>Bacteria</taxon>
        <taxon>Pseudomonadati</taxon>
        <taxon>Bacteroidota</taxon>
        <taxon>Bacteroidia</taxon>
        <taxon>Marinilabiliales</taxon>
        <taxon>Marinilabiliaceae</taxon>
        <taxon>Marinilabilia</taxon>
    </lineage>
</organism>
<dbReference type="PIRSF" id="PIRSF005902">
    <property type="entry name" value="DNase_TatD"/>
    <property type="match status" value="1"/>
</dbReference>
<dbReference type="GO" id="GO:0016788">
    <property type="term" value="F:hydrolase activity, acting on ester bonds"/>
    <property type="evidence" value="ECO:0007669"/>
    <property type="project" value="InterPro"/>
</dbReference>
<comment type="caution">
    <text evidence="2">The sequence shown here is derived from an EMBL/GenBank/DDBJ whole genome shotgun (WGS) entry which is preliminary data.</text>
</comment>
<feature type="binding site" evidence="1">
    <location>
        <position position="109"/>
    </location>
    <ligand>
        <name>a divalent metal cation</name>
        <dbReference type="ChEBI" id="CHEBI:60240"/>
        <label>2</label>
    </ligand>
</feature>
<dbReference type="Pfam" id="PF01026">
    <property type="entry name" value="TatD_DNase"/>
    <property type="match status" value="1"/>
</dbReference>
<keyword evidence="1" id="KW-0479">Metal-binding</keyword>
<proteinExistence type="predicted"/>
<dbReference type="PANTHER" id="PTHR46124">
    <property type="entry name" value="D-AMINOACYL-TRNA DEACYLASE"/>
    <property type="match status" value="1"/>
</dbReference>
<keyword evidence="2" id="KW-0378">Hydrolase</keyword>
<dbReference type="RefSeq" id="WP_109264162.1">
    <property type="nucleotide sequence ID" value="NZ_QEWP01000006.1"/>
</dbReference>
<feature type="binding site" evidence="1">
    <location>
        <position position="74"/>
    </location>
    <ligand>
        <name>a divalent metal cation</name>
        <dbReference type="ChEBI" id="CHEBI:60240"/>
        <label>1</label>
    </ligand>
</feature>
<dbReference type="OrthoDB" id="664222at2"/>
<sequence length="219" mass="25152">MQYIDFHTHTPPEDKKHVRAIVSCVAPEPLEKYENGNLFSYGIHPWYTKGHDIGKLLAHVRDMAHFNKVVAIGEAGLDKLKGPQMGEQKKIFCYHIEISEEVKKPLIIHSVKANNEVLRLRKKMSPLQPWIIHGFAGHPQEMQQFVDAGFYLSFGPKILYHNNRASESLAEVPDDRFFLETDHTNKTISGLYDRAADIRGISLKELEKTINKNFKTIFD</sequence>
<dbReference type="Proteomes" id="UP000244956">
    <property type="component" value="Unassembled WGS sequence"/>
</dbReference>
<dbReference type="SUPFAM" id="SSF51556">
    <property type="entry name" value="Metallo-dependent hydrolases"/>
    <property type="match status" value="1"/>
</dbReference>
<gene>
    <name evidence="2" type="ORF">DDZ16_09250</name>
</gene>
<protein>
    <submittedName>
        <fullName evidence="2">Hydrolase TatD</fullName>
    </submittedName>
</protein>
<evidence type="ECO:0000256" key="1">
    <source>
        <dbReference type="PIRSR" id="PIRSR005902-1"/>
    </source>
</evidence>
<feature type="binding site" evidence="1">
    <location>
        <position position="182"/>
    </location>
    <ligand>
        <name>a divalent metal cation</name>
        <dbReference type="ChEBI" id="CHEBI:60240"/>
        <label>1</label>
    </ligand>
</feature>
<dbReference type="EMBL" id="QEWP01000006">
    <property type="protein sequence ID" value="PWD99622.1"/>
    <property type="molecule type" value="Genomic_DNA"/>
</dbReference>
<reference evidence="2 3" key="1">
    <citation type="submission" date="2018-05" db="EMBL/GenBank/DDBJ databases">
        <title>Marinilabilia rubrum sp. nov., isolated from saltern sediment.</title>
        <authorList>
            <person name="Zhang R."/>
        </authorList>
    </citation>
    <scope>NUCLEOTIDE SEQUENCE [LARGE SCALE GENOMIC DNA]</scope>
    <source>
        <strain evidence="2 3">WTE16</strain>
    </source>
</reference>
<dbReference type="GO" id="GO:0046872">
    <property type="term" value="F:metal ion binding"/>
    <property type="evidence" value="ECO:0007669"/>
    <property type="project" value="UniProtKB-KW"/>
</dbReference>
<evidence type="ECO:0000313" key="3">
    <source>
        <dbReference type="Proteomes" id="UP000244956"/>
    </source>
</evidence>
<evidence type="ECO:0000313" key="2">
    <source>
        <dbReference type="EMBL" id="PWD99622.1"/>
    </source>
</evidence>
<dbReference type="AlphaFoldDB" id="A0A2U2B996"/>